<feature type="transmembrane region" description="Helical" evidence="1">
    <location>
        <begin position="394"/>
        <end position="414"/>
    </location>
</feature>
<accession>A0A9W6KUC9</accession>
<protein>
    <submittedName>
        <fullName evidence="2">Uncharacterized protein</fullName>
    </submittedName>
</protein>
<proteinExistence type="predicted"/>
<feature type="transmembrane region" description="Helical" evidence="1">
    <location>
        <begin position="327"/>
        <end position="347"/>
    </location>
</feature>
<keyword evidence="1" id="KW-0812">Transmembrane</keyword>
<feature type="transmembrane region" description="Helical" evidence="1">
    <location>
        <begin position="6"/>
        <end position="31"/>
    </location>
</feature>
<sequence>MAAWLLVAALYAAHAALVVPPLLLIATAALLRGGRSLLDRLMLAAGLLLGATCAAGLVFAFWPWGLHPIAVAGTAATALILLAARTGRRLLLPRPRGSDAVAGAGAAVVGLVAAWPVWPADADRRLAIMLDGEDLARHAAVFDAIRRTGGYLFTDHARAERYVYGGMIDYPQGSHLLAGLLDGFVRSSASSFGSGTAMLTHYLWFAVAGYTFLALALVWAAQWIGAGALTPARCLPLIALITAVCAAGEMLELLSFGYPSQVLGLAEAVLLLALLARPVARTRDQLLLIAGLLTAVGFTYYLYLPPVGLAALIWLGTHWRRLARRPVALVLAVTCGAAATVPMAYGLLLADQASALFTIGYLVLSRDALAALAALVATGLLTRRGRRSRIWRRYSLSFVPVAAFAGILLIGQRLFGVGSGYYANKALYLVFALLLIGAGAVALHLPAPVRVRRHRSLPAAVPALIAIVALTGAGRGDTPYQPHLGGSWGRSWLVGPDAARTAQADLLLRAYYRLPADAPVLVVGDDSGYESYRLTLFLSTMQRTSGATAGAIYNHLPVTAPDRLDASVASTPGRVRLLALSDRAEARARAVCARQPANRIEVVRV</sequence>
<gene>
    <name evidence="2" type="ORF">GCM10017581_083250</name>
</gene>
<feature type="transmembrane region" description="Helical" evidence="1">
    <location>
        <begin position="68"/>
        <end position="84"/>
    </location>
</feature>
<evidence type="ECO:0000256" key="1">
    <source>
        <dbReference type="SAM" id="Phobius"/>
    </source>
</evidence>
<keyword evidence="3" id="KW-1185">Reference proteome</keyword>
<comment type="caution">
    <text evidence="2">The sequence shown here is derived from an EMBL/GenBank/DDBJ whole genome shotgun (WGS) entry which is preliminary data.</text>
</comment>
<feature type="transmembrane region" description="Helical" evidence="1">
    <location>
        <begin position="43"/>
        <end position="62"/>
    </location>
</feature>
<evidence type="ECO:0000313" key="2">
    <source>
        <dbReference type="EMBL" id="GLL06575.1"/>
    </source>
</evidence>
<keyword evidence="1" id="KW-0472">Membrane</keyword>
<feature type="transmembrane region" description="Helical" evidence="1">
    <location>
        <begin position="426"/>
        <end position="445"/>
    </location>
</feature>
<feature type="transmembrane region" description="Helical" evidence="1">
    <location>
        <begin position="359"/>
        <end position="382"/>
    </location>
</feature>
<evidence type="ECO:0000313" key="3">
    <source>
        <dbReference type="Proteomes" id="UP001143480"/>
    </source>
</evidence>
<organism evidence="2 3">
    <name type="scientific">Dactylosporangium matsuzakiense</name>
    <dbReference type="NCBI Taxonomy" id="53360"/>
    <lineage>
        <taxon>Bacteria</taxon>
        <taxon>Bacillati</taxon>
        <taxon>Actinomycetota</taxon>
        <taxon>Actinomycetes</taxon>
        <taxon>Micromonosporales</taxon>
        <taxon>Micromonosporaceae</taxon>
        <taxon>Dactylosporangium</taxon>
    </lineage>
</organism>
<keyword evidence="1" id="KW-1133">Transmembrane helix</keyword>
<feature type="transmembrane region" description="Helical" evidence="1">
    <location>
        <begin position="202"/>
        <end position="225"/>
    </location>
</feature>
<dbReference type="AlphaFoldDB" id="A0A9W6KUC9"/>
<feature type="transmembrane region" description="Helical" evidence="1">
    <location>
        <begin position="237"/>
        <end position="255"/>
    </location>
</feature>
<dbReference type="EMBL" id="BSFP01000075">
    <property type="protein sequence ID" value="GLL06575.1"/>
    <property type="molecule type" value="Genomic_DNA"/>
</dbReference>
<dbReference type="RefSeq" id="WP_261963318.1">
    <property type="nucleotide sequence ID" value="NZ_BAAAXA010000003.1"/>
</dbReference>
<reference evidence="2" key="1">
    <citation type="journal article" date="2014" name="Int. J. Syst. Evol. Microbiol.">
        <title>Complete genome sequence of Corynebacterium casei LMG S-19264T (=DSM 44701T), isolated from a smear-ripened cheese.</title>
        <authorList>
            <consortium name="US DOE Joint Genome Institute (JGI-PGF)"/>
            <person name="Walter F."/>
            <person name="Albersmeier A."/>
            <person name="Kalinowski J."/>
            <person name="Ruckert C."/>
        </authorList>
    </citation>
    <scope>NUCLEOTIDE SEQUENCE</scope>
    <source>
        <strain evidence="2">VKM Ac-1321</strain>
    </source>
</reference>
<dbReference type="Proteomes" id="UP001143480">
    <property type="component" value="Unassembled WGS sequence"/>
</dbReference>
<name>A0A9W6KUC9_9ACTN</name>
<reference evidence="2" key="2">
    <citation type="submission" date="2023-01" db="EMBL/GenBank/DDBJ databases">
        <authorList>
            <person name="Sun Q."/>
            <person name="Evtushenko L."/>
        </authorList>
    </citation>
    <scope>NUCLEOTIDE SEQUENCE</scope>
    <source>
        <strain evidence="2">VKM Ac-1321</strain>
    </source>
</reference>
<feature type="transmembrane region" description="Helical" evidence="1">
    <location>
        <begin position="286"/>
        <end position="315"/>
    </location>
</feature>